<dbReference type="Proteomes" id="UP001239111">
    <property type="component" value="Chromosome 1"/>
</dbReference>
<name>A0ACC2Q1L2_9HYME</name>
<keyword evidence="2" id="KW-1185">Reference proteome</keyword>
<sequence>MCSLKFSLVTVLLLVFQDQTLGQLLTSSDSQEGGLFGSSNEADFSSGDARSGSAEANGYLPPIGSQGSDDVPSFAKPPKEDDRSSEDNQPSANQPVFRQVGCAAALICVEEQYCTMTGMISKTPLSLTEAQKSRQVPMVDCRNPDNGVEGKCCRDPDYVDPWPAGGLLPVNYTGGFDEKGFPSYLNLSKKKPTQPSKPGQPQPQRPQAPLNLIPFPQQPAGPLVRPQQPPRPVVPQQSFPQGIDSSEANFGQPTFESQRIVPGQQPRPLPQSPNTIPDGSVQFGQGQQFGVPQKPRPFQPAQFPQQPQQPFNQPSTVQPLPSIRPSYPSSTAQPSNYNQDIEQPGQVILQPGQPIVSNYPSSTPQPPSYVQQSGQPSTRPSYPSSTQQPPSVSYPSSTPQNVDIEQPGQVVIQPQQPQRPGYPSSTQPPRYEVNYPGPNQQVIIGQRPQPGKTYEVATYPEVPNQIPGLSPPNRPYEDSREIQGPAGAPVVPQGTSPRPGIFSGPTSPPYQHPKFPLPAVPNPNAFQVSIAPHTPGSRCGIINQVQYPGNLRQSEVAFGEIPWEAMILLNSEKRLLCSGAIVAPNLVLTAANCVYGINPADISIKAGEYKLGYELKHEEPYPFQIVQVASIAPHPNYQPGSAGYDTALLYLEHPIKLDQHIDILCVSSEAPVVTPGRRCISVGWGKEILKLHAAGAVQNKIEVDILREDQCAQRLTGAETQLELHESLVCGKPHRQSNNMCMVDLGGPLACQREDGTYELVAVYSQDTGCMPTNQVATFALIDADWGDDQQQPTKTNQIQYPGSVPAGLNQYLPPV</sequence>
<evidence type="ECO:0000313" key="1">
    <source>
        <dbReference type="EMBL" id="KAJ8688452.1"/>
    </source>
</evidence>
<accession>A0ACC2Q1L2</accession>
<gene>
    <name evidence="1" type="ORF">QAD02_024247</name>
</gene>
<comment type="caution">
    <text evidence="1">The sequence shown here is derived from an EMBL/GenBank/DDBJ whole genome shotgun (WGS) entry which is preliminary data.</text>
</comment>
<proteinExistence type="predicted"/>
<organism evidence="1 2">
    <name type="scientific">Eretmocerus hayati</name>
    <dbReference type="NCBI Taxonomy" id="131215"/>
    <lineage>
        <taxon>Eukaryota</taxon>
        <taxon>Metazoa</taxon>
        <taxon>Ecdysozoa</taxon>
        <taxon>Arthropoda</taxon>
        <taxon>Hexapoda</taxon>
        <taxon>Insecta</taxon>
        <taxon>Pterygota</taxon>
        <taxon>Neoptera</taxon>
        <taxon>Endopterygota</taxon>
        <taxon>Hymenoptera</taxon>
        <taxon>Apocrita</taxon>
        <taxon>Proctotrupomorpha</taxon>
        <taxon>Chalcidoidea</taxon>
        <taxon>Aphelinidae</taxon>
        <taxon>Aphelininae</taxon>
        <taxon>Eretmocerus</taxon>
    </lineage>
</organism>
<dbReference type="EMBL" id="CM056741">
    <property type="protein sequence ID" value="KAJ8688452.1"/>
    <property type="molecule type" value="Genomic_DNA"/>
</dbReference>
<evidence type="ECO:0000313" key="2">
    <source>
        <dbReference type="Proteomes" id="UP001239111"/>
    </source>
</evidence>
<protein>
    <submittedName>
        <fullName evidence="1">Uncharacterized protein</fullName>
    </submittedName>
</protein>
<reference evidence="1" key="1">
    <citation type="submission" date="2023-04" db="EMBL/GenBank/DDBJ databases">
        <title>A chromosome-level genome assembly of the parasitoid wasp Eretmocerus hayati.</title>
        <authorList>
            <person name="Zhong Y."/>
            <person name="Liu S."/>
            <person name="Liu Y."/>
        </authorList>
    </citation>
    <scope>NUCLEOTIDE SEQUENCE</scope>
    <source>
        <strain evidence="1">ZJU_SS_LIU_2023</strain>
    </source>
</reference>